<gene>
    <name evidence="1" type="ORF">P43SY_002712</name>
</gene>
<evidence type="ECO:0000313" key="1">
    <source>
        <dbReference type="EMBL" id="KAJ0410380.1"/>
    </source>
</evidence>
<comment type="caution">
    <text evidence="1">The sequence shown here is derived from an EMBL/GenBank/DDBJ whole genome shotgun (WGS) entry which is preliminary data.</text>
</comment>
<dbReference type="EMBL" id="JAKCXM010000001">
    <property type="protein sequence ID" value="KAJ0410380.1"/>
    <property type="molecule type" value="Genomic_DNA"/>
</dbReference>
<evidence type="ECO:0000313" key="2">
    <source>
        <dbReference type="Proteomes" id="UP001209570"/>
    </source>
</evidence>
<sequence length="202" mass="22995">MSAALVRSVLRARAAVVRSTGATAAPLQVRWKSAAKKGGKRGDDDLYDPYKLYQEEHGKPGYREFNPDNIGDVDDFEWEEPKELMEDKSWPMTSGTDMFTDLLNVSGKPLPEEKMNAVLAELFRRINHTSIDQIQLPEMSVDVPAEHPDKDALEIMKLSLLNNGRITMDDKNEIMASIIDELNHLRKDQTKLFQHDDILEQE</sequence>
<dbReference type="Proteomes" id="UP001209570">
    <property type="component" value="Unassembled WGS sequence"/>
</dbReference>
<reference evidence="1" key="1">
    <citation type="submission" date="2021-12" db="EMBL/GenBank/DDBJ databases">
        <title>Prjna785345.</title>
        <authorList>
            <person name="Rujirawat T."/>
            <person name="Krajaejun T."/>
        </authorList>
    </citation>
    <scope>NUCLEOTIDE SEQUENCE</scope>
    <source>
        <strain evidence="1">Pi057C3</strain>
    </source>
</reference>
<accession>A0AAD5QFM8</accession>
<name>A0AAD5QFM8_PYTIN</name>
<keyword evidence="2" id="KW-1185">Reference proteome</keyword>
<protein>
    <submittedName>
        <fullName evidence="1">Uncharacterized protein</fullName>
    </submittedName>
</protein>
<proteinExistence type="predicted"/>
<dbReference type="AlphaFoldDB" id="A0AAD5QFM8"/>
<organism evidence="1 2">
    <name type="scientific">Pythium insidiosum</name>
    <name type="common">Pythiosis disease agent</name>
    <dbReference type="NCBI Taxonomy" id="114742"/>
    <lineage>
        <taxon>Eukaryota</taxon>
        <taxon>Sar</taxon>
        <taxon>Stramenopiles</taxon>
        <taxon>Oomycota</taxon>
        <taxon>Peronosporomycetes</taxon>
        <taxon>Pythiales</taxon>
        <taxon>Pythiaceae</taxon>
        <taxon>Pythium</taxon>
    </lineage>
</organism>